<proteinExistence type="predicted"/>
<dbReference type="Proteomes" id="UP000238362">
    <property type="component" value="Unassembled WGS sequence"/>
</dbReference>
<name>A0A2T0LQR5_9PSEU</name>
<dbReference type="InterPro" id="IPR000326">
    <property type="entry name" value="PAP2/HPO"/>
</dbReference>
<dbReference type="AlphaFoldDB" id="A0A2T0LQR5"/>
<feature type="transmembrane region" description="Helical" evidence="1">
    <location>
        <begin position="191"/>
        <end position="211"/>
    </location>
</feature>
<feature type="transmembrane region" description="Helical" evidence="1">
    <location>
        <begin position="134"/>
        <end position="152"/>
    </location>
</feature>
<feature type="transmembrane region" description="Helical" evidence="1">
    <location>
        <begin position="97"/>
        <end position="114"/>
    </location>
</feature>
<keyword evidence="4" id="KW-1185">Reference proteome</keyword>
<keyword evidence="1" id="KW-0812">Transmembrane</keyword>
<comment type="caution">
    <text evidence="3">The sequence shown here is derived from an EMBL/GenBank/DDBJ whole genome shotgun (WGS) entry which is preliminary data.</text>
</comment>
<dbReference type="Gene3D" id="1.20.144.10">
    <property type="entry name" value="Phosphatidic acid phosphatase type 2/haloperoxidase"/>
    <property type="match status" value="1"/>
</dbReference>
<feature type="transmembrane region" description="Helical" evidence="1">
    <location>
        <begin position="75"/>
        <end position="92"/>
    </location>
</feature>
<organism evidence="3 4">
    <name type="scientific">Prauserella shujinwangii</name>
    <dbReference type="NCBI Taxonomy" id="1453103"/>
    <lineage>
        <taxon>Bacteria</taxon>
        <taxon>Bacillati</taxon>
        <taxon>Actinomycetota</taxon>
        <taxon>Actinomycetes</taxon>
        <taxon>Pseudonocardiales</taxon>
        <taxon>Pseudonocardiaceae</taxon>
        <taxon>Prauserella</taxon>
    </lineage>
</organism>
<accession>A0A2T0LQR5</accession>
<keyword evidence="1" id="KW-1133">Transmembrane helix</keyword>
<evidence type="ECO:0000259" key="2">
    <source>
        <dbReference type="Pfam" id="PF01569"/>
    </source>
</evidence>
<feature type="transmembrane region" description="Helical" evidence="1">
    <location>
        <begin position="20"/>
        <end position="39"/>
    </location>
</feature>
<gene>
    <name evidence="3" type="ORF">B0I33_109285</name>
</gene>
<dbReference type="InterPro" id="IPR036938">
    <property type="entry name" value="PAP2/HPO_sf"/>
</dbReference>
<reference evidence="3 4" key="1">
    <citation type="submission" date="2018-03" db="EMBL/GenBank/DDBJ databases">
        <title>Genomic Encyclopedia of Type Strains, Phase III (KMG-III): the genomes of soil and plant-associated and newly described type strains.</title>
        <authorList>
            <person name="Whitman W."/>
        </authorList>
    </citation>
    <scope>NUCLEOTIDE SEQUENCE [LARGE SCALE GENOMIC DNA]</scope>
    <source>
        <strain evidence="3 4">CGMCC 4.7125</strain>
    </source>
</reference>
<dbReference type="SUPFAM" id="SSF48317">
    <property type="entry name" value="Acid phosphatase/Vanadium-dependent haloperoxidase"/>
    <property type="match status" value="1"/>
</dbReference>
<evidence type="ECO:0000313" key="3">
    <source>
        <dbReference type="EMBL" id="PRX45622.1"/>
    </source>
</evidence>
<feature type="transmembrane region" description="Helical" evidence="1">
    <location>
        <begin position="159"/>
        <end position="179"/>
    </location>
</feature>
<evidence type="ECO:0000256" key="1">
    <source>
        <dbReference type="SAM" id="Phobius"/>
    </source>
</evidence>
<feature type="domain" description="Phosphatidic acid phosphatase type 2/haloperoxidase" evidence="2">
    <location>
        <begin position="126"/>
        <end position="205"/>
    </location>
</feature>
<protein>
    <submittedName>
        <fullName evidence="3">Undecaprenyl-diphosphatase</fullName>
    </submittedName>
</protein>
<keyword evidence="1" id="KW-0472">Membrane</keyword>
<dbReference type="Pfam" id="PF01569">
    <property type="entry name" value="PAP2"/>
    <property type="match status" value="1"/>
</dbReference>
<evidence type="ECO:0000313" key="4">
    <source>
        <dbReference type="Proteomes" id="UP000238362"/>
    </source>
</evidence>
<sequence>MSSLAGPDPRALAGPLRPPLTVTAVVATVTVVLVGILHAGESVAHGVDAAATAAILDADSPARTVALMVDFGAEPAGAAILVTLLAGLCLLLRRRRLAVLAVACLVPAAVTTALKPVFGRTINGEHLSYPSGHTALATALAFVFALLAVDLFRAGRTAGVLVALGAPAVAGAEMAWSQVALGAHYATDTLGGFATALAVMPVLALLVDLAAERRPVSRQASPG</sequence>
<dbReference type="RefSeq" id="WP_219927239.1">
    <property type="nucleotide sequence ID" value="NZ_PVNH01000009.1"/>
</dbReference>
<dbReference type="EMBL" id="PVNH01000009">
    <property type="protein sequence ID" value="PRX45622.1"/>
    <property type="molecule type" value="Genomic_DNA"/>
</dbReference>